<dbReference type="InterPro" id="IPR011766">
    <property type="entry name" value="TPP_enzyme_TPP-bd"/>
</dbReference>
<keyword evidence="4 9" id="KW-0479">Metal-binding</keyword>
<comment type="cofactor">
    <cofactor evidence="1">
        <name>a metal cation</name>
        <dbReference type="ChEBI" id="CHEBI:25213"/>
    </cofactor>
</comment>
<evidence type="ECO:0000256" key="7">
    <source>
        <dbReference type="ARBA" id="ARBA00023052"/>
    </source>
</evidence>
<feature type="domain" description="Thiamine pyrophosphate enzyme N-terminal TPP-binding" evidence="13">
    <location>
        <begin position="36"/>
        <end position="139"/>
    </location>
</feature>
<dbReference type="CDD" id="cd02005">
    <property type="entry name" value="TPP_PDC_IPDC"/>
    <property type="match status" value="1"/>
</dbReference>
<dbReference type="GO" id="GO:0005829">
    <property type="term" value="C:cytosol"/>
    <property type="evidence" value="ECO:0007669"/>
    <property type="project" value="TreeGrafter"/>
</dbReference>
<dbReference type="GO" id="GO:0004737">
    <property type="term" value="F:pyruvate decarboxylase activity"/>
    <property type="evidence" value="ECO:0007669"/>
    <property type="project" value="TreeGrafter"/>
</dbReference>
<feature type="binding site" evidence="9">
    <location>
        <position position="492"/>
    </location>
    <ligand>
        <name>Mg(2+)</name>
        <dbReference type="ChEBI" id="CHEBI:18420"/>
    </ligand>
</feature>
<keyword evidence="6 9" id="KW-0460">Magnesium</keyword>
<dbReference type="PANTHER" id="PTHR43452">
    <property type="entry name" value="PYRUVATE DECARBOXYLASE"/>
    <property type="match status" value="1"/>
</dbReference>
<dbReference type="InterPro" id="IPR029061">
    <property type="entry name" value="THDP-binding"/>
</dbReference>
<feature type="domain" description="Thiamine pyrophosphate enzyme central" evidence="11">
    <location>
        <begin position="228"/>
        <end position="352"/>
    </location>
</feature>
<evidence type="ECO:0000256" key="10">
    <source>
        <dbReference type="RuleBase" id="RU362132"/>
    </source>
</evidence>
<protein>
    <submittedName>
        <fullName evidence="14">Indolepyruvate decarboxylase</fullName>
    </submittedName>
</protein>
<dbReference type="InterPro" id="IPR012001">
    <property type="entry name" value="Thiamin_PyroP_enz_TPP-bd_dom"/>
</dbReference>
<reference evidence="14 15" key="1">
    <citation type="submission" date="2018-03" db="EMBL/GenBank/DDBJ databases">
        <title>Genomic Encyclopedia of Archaeal and Bacterial Type Strains, Phase II (KMG-II): from individual species to whole genera.</title>
        <authorList>
            <person name="Goeker M."/>
        </authorList>
    </citation>
    <scope>NUCLEOTIDE SEQUENCE [LARGE SCALE GENOMIC DNA]</scope>
    <source>
        <strain evidence="14 15">DSM 28229</strain>
    </source>
</reference>
<dbReference type="Gene3D" id="3.40.50.970">
    <property type="match status" value="2"/>
</dbReference>
<keyword evidence="14" id="KW-0670">Pyruvate</keyword>
<dbReference type="SUPFAM" id="SSF52518">
    <property type="entry name" value="Thiamin diphosphate-binding fold (THDP-binding)"/>
    <property type="match status" value="2"/>
</dbReference>
<dbReference type="InterPro" id="IPR047213">
    <property type="entry name" value="TPP_PYR_PDC_IPDC-like"/>
</dbReference>
<gene>
    <name evidence="14" type="ORF">BC781_107126</name>
</gene>
<dbReference type="Pfam" id="PF02775">
    <property type="entry name" value="TPP_enzyme_C"/>
    <property type="match status" value="1"/>
</dbReference>
<evidence type="ECO:0000256" key="5">
    <source>
        <dbReference type="ARBA" id="ARBA00022793"/>
    </source>
</evidence>
<comment type="cofactor">
    <cofactor evidence="2">
        <name>thiamine diphosphate</name>
        <dbReference type="ChEBI" id="CHEBI:58937"/>
    </cofactor>
</comment>
<evidence type="ECO:0000256" key="8">
    <source>
        <dbReference type="ARBA" id="ARBA00023239"/>
    </source>
</evidence>
<organism evidence="14 15">
    <name type="scientific">Sediminitomix flava</name>
    <dbReference type="NCBI Taxonomy" id="379075"/>
    <lineage>
        <taxon>Bacteria</taxon>
        <taxon>Pseudomonadati</taxon>
        <taxon>Bacteroidota</taxon>
        <taxon>Cytophagia</taxon>
        <taxon>Cytophagales</taxon>
        <taxon>Flammeovirgaceae</taxon>
        <taxon>Sediminitomix</taxon>
    </lineage>
</organism>
<keyword evidence="7 10" id="KW-0786">Thiamine pyrophosphate</keyword>
<dbReference type="InterPro" id="IPR029035">
    <property type="entry name" value="DHS-like_NAD/FAD-binding_dom"/>
</dbReference>
<dbReference type="FunFam" id="3.40.50.970:FF:000024">
    <property type="entry name" value="Pyruvate decarboxylase isozyme"/>
    <property type="match status" value="1"/>
</dbReference>
<evidence type="ECO:0000256" key="9">
    <source>
        <dbReference type="PIRSR" id="PIRSR036565-2"/>
    </source>
</evidence>
<dbReference type="GO" id="GO:0000949">
    <property type="term" value="P:aromatic amino acid family catabolic process to alcohol via Ehrlich pathway"/>
    <property type="evidence" value="ECO:0007669"/>
    <property type="project" value="TreeGrafter"/>
</dbReference>
<dbReference type="InterPro" id="IPR047214">
    <property type="entry name" value="TPP_PDC_IPDC"/>
</dbReference>
<name>A0A315Z5W7_SEDFL</name>
<dbReference type="GO" id="GO:0000287">
    <property type="term" value="F:magnesium ion binding"/>
    <property type="evidence" value="ECO:0007669"/>
    <property type="project" value="InterPro"/>
</dbReference>
<keyword evidence="15" id="KW-1185">Reference proteome</keyword>
<dbReference type="PIRSF" id="PIRSF036565">
    <property type="entry name" value="Pyruvt_ip_decrb"/>
    <property type="match status" value="1"/>
</dbReference>
<dbReference type="FunFam" id="3.40.50.970:FF:000019">
    <property type="entry name" value="Pyruvate decarboxylase isozyme"/>
    <property type="match status" value="1"/>
</dbReference>
<evidence type="ECO:0000256" key="6">
    <source>
        <dbReference type="ARBA" id="ARBA00022842"/>
    </source>
</evidence>
<dbReference type="SUPFAM" id="SSF52467">
    <property type="entry name" value="DHS-like NAD/FAD-binding domain"/>
    <property type="match status" value="1"/>
</dbReference>
<dbReference type="Gene3D" id="3.40.50.1220">
    <property type="entry name" value="TPP-binding domain"/>
    <property type="match status" value="1"/>
</dbReference>
<feature type="domain" description="Thiamine pyrophosphate enzyme TPP-binding" evidence="12">
    <location>
        <begin position="413"/>
        <end position="556"/>
    </location>
</feature>
<evidence type="ECO:0000259" key="12">
    <source>
        <dbReference type="Pfam" id="PF02775"/>
    </source>
</evidence>
<proteinExistence type="inferred from homology"/>
<evidence type="ECO:0000259" key="13">
    <source>
        <dbReference type="Pfam" id="PF02776"/>
    </source>
</evidence>
<keyword evidence="5" id="KW-0210">Decarboxylase</keyword>
<dbReference type="InterPro" id="IPR012110">
    <property type="entry name" value="PDC/IPDC-like"/>
</dbReference>
<feature type="binding site" evidence="9">
    <location>
        <position position="490"/>
    </location>
    <ligand>
        <name>Mg(2+)</name>
        <dbReference type="ChEBI" id="CHEBI:18420"/>
    </ligand>
</feature>
<evidence type="ECO:0000313" key="15">
    <source>
        <dbReference type="Proteomes" id="UP000245535"/>
    </source>
</evidence>
<dbReference type="EMBL" id="QGDO01000007">
    <property type="protein sequence ID" value="PWJ38536.1"/>
    <property type="molecule type" value="Genomic_DNA"/>
</dbReference>
<evidence type="ECO:0000313" key="14">
    <source>
        <dbReference type="EMBL" id="PWJ38536.1"/>
    </source>
</evidence>
<dbReference type="CDD" id="cd07038">
    <property type="entry name" value="TPP_PYR_PDC_IPDC_like"/>
    <property type="match status" value="1"/>
</dbReference>
<evidence type="ECO:0000256" key="2">
    <source>
        <dbReference type="ARBA" id="ARBA00001964"/>
    </source>
</evidence>
<dbReference type="Pfam" id="PF02776">
    <property type="entry name" value="TPP_enzyme_N"/>
    <property type="match status" value="1"/>
</dbReference>
<evidence type="ECO:0000256" key="4">
    <source>
        <dbReference type="ARBA" id="ARBA00022723"/>
    </source>
</evidence>
<evidence type="ECO:0000256" key="3">
    <source>
        <dbReference type="ARBA" id="ARBA00007812"/>
    </source>
</evidence>
<comment type="caution">
    <text evidence="14">The sequence shown here is derived from an EMBL/GenBank/DDBJ whole genome shotgun (WGS) entry which is preliminary data.</text>
</comment>
<evidence type="ECO:0000259" key="11">
    <source>
        <dbReference type="Pfam" id="PF00205"/>
    </source>
</evidence>
<dbReference type="PANTHER" id="PTHR43452:SF30">
    <property type="entry name" value="PYRUVATE DECARBOXYLASE ISOZYME 1-RELATED"/>
    <property type="match status" value="1"/>
</dbReference>
<dbReference type="GO" id="GO:0030976">
    <property type="term" value="F:thiamine pyrophosphate binding"/>
    <property type="evidence" value="ECO:0007669"/>
    <property type="project" value="InterPro"/>
</dbReference>
<accession>A0A315Z5W7</accession>
<dbReference type="AlphaFoldDB" id="A0A315Z5W7"/>
<comment type="similarity">
    <text evidence="3 10">Belongs to the TPP enzyme family.</text>
</comment>
<keyword evidence="8" id="KW-0456">Lyase</keyword>
<dbReference type="Pfam" id="PF00205">
    <property type="entry name" value="TPP_enzyme_M"/>
    <property type="match status" value="1"/>
</dbReference>
<dbReference type="InterPro" id="IPR012000">
    <property type="entry name" value="Thiamin_PyroP_enz_cen_dom"/>
</dbReference>
<sequence length="580" mass="64415">MLDFFVQMISCLNQDFCDTIIKTRNLKNTMMKKKLTVAAYLVDRLRALGVTDYFGVPGDFNFNMITAIEEDKETKWVGCCNELNAGYAADGYARIKGIGAVVTTMGVGELSAVNAVAGSYAENVPVIKIVGTPALSVQNAKVPIHHTLGNGDYGVYQRMYAEVTAANAFITQENAVEEIDRVIETVMTKKLPGYINLPADVCLMKIEAPEGTAFHHEYDKNNLKDAVSAIAKQIQQAENPVIVADYKVLRFGLKEQLQAFIEQSNLPATTLVMGKGAIDEKHPNFIGTYNGELINPDTKNIVESSDLIIAIGCLLNDTNSAAFSVKRDKSKTINIQDDFTEVFRARYENVPMADLLVELTNSVTKSTRELPVVVNKQADFFPKGTDPMTYDYLLQQLEGTFEAGDTIMVETGTVMMGASSWKLPSNVEFHNQGLWMSIGYATPATLGAGMAAPNNRLFLITGEGSHQLTAQEISNMYRNGLKPIIIVIDNKGYTIERYLCDDPFDAFNEIACWNYEMLPEAMGIDDAYVRNVYTVEEFDTALKQAVKSDRFSYITVQIEEMDAPNVMKVIRSKREQVYNH</sequence>
<comment type="cofactor">
    <cofactor evidence="9">
        <name>Mg(2+)</name>
        <dbReference type="ChEBI" id="CHEBI:18420"/>
    </cofactor>
    <text evidence="9">Binds 1 Mg(2+) per subunit.</text>
</comment>
<dbReference type="Proteomes" id="UP000245535">
    <property type="component" value="Unassembled WGS sequence"/>
</dbReference>
<evidence type="ECO:0000256" key="1">
    <source>
        <dbReference type="ARBA" id="ARBA00001920"/>
    </source>
</evidence>